<dbReference type="InterPro" id="IPR000873">
    <property type="entry name" value="AMP-dep_synth/lig_dom"/>
</dbReference>
<gene>
    <name evidence="4" type="ORF">ACFQZJ_08015</name>
</gene>
<accession>A0ABW3B259</accession>
<dbReference type="Proteomes" id="UP001597012">
    <property type="component" value="Unassembled WGS sequence"/>
</dbReference>
<evidence type="ECO:0000259" key="3">
    <source>
        <dbReference type="Pfam" id="PF00501"/>
    </source>
</evidence>
<keyword evidence="5" id="KW-1185">Reference proteome</keyword>
<evidence type="ECO:0000256" key="2">
    <source>
        <dbReference type="ARBA" id="ARBA00022598"/>
    </source>
</evidence>
<dbReference type="PANTHER" id="PTHR43201">
    <property type="entry name" value="ACYL-COA SYNTHETASE"/>
    <property type="match status" value="1"/>
</dbReference>
<evidence type="ECO:0000313" key="5">
    <source>
        <dbReference type="Proteomes" id="UP001597012"/>
    </source>
</evidence>
<comment type="similarity">
    <text evidence="1">Belongs to the ATP-dependent AMP-binding enzyme family.</text>
</comment>
<keyword evidence="2" id="KW-0436">Ligase</keyword>
<name>A0ABW3B259_9FLAO</name>
<dbReference type="Gene3D" id="3.40.50.12780">
    <property type="entry name" value="N-terminal domain of ligase-like"/>
    <property type="match status" value="1"/>
</dbReference>
<evidence type="ECO:0000313" key="4">
    <source>
        <dbReference type="EMBL" id="MFD0797402.1"/>
    </source>
</evidence>
<sequence>MKTIHLHPKFQLNGCSYTTEALIEHAYTLVKEGEAHEKSIGDFLLDWFATAPRITVRTSGSTGTPKAITIKKKQMVHSALATGEFFGLEAGNTALHCLPTHFIAGKMMLVRAMVLGLRLTCVAPTSTPIYSKHKHYDFAAMVPMQLRNTLDFIDCIGCLIVGGAPFSQGLKNEVAHKRTKIYETYGMTETVTHIAVKPVNRLDEIDFDKLNVFTLVPDVGISKDTRGCLVIDAPKVADDAIITNDLVEVLSETEFRWLGRYDNVINSGGIKLIPEQIEAVLSNLISGRFFVAGLADEVLGEKLVLVVEGTVDAAEIQKLLNSAEGLSKYQIPKQILVLPKFLETETGKIHRSKTLGLLTT</sequence>
<dbReference type="InterPro" id="IPR042099">
    <property type="entry name" value="ANL_N_sf"/>
</dbReference>
<protein>
    <submittedName>
        <fullName evidence="4">AMP-binding protein</fullName>
    </submittedName>
</protein>
<dbReference type="PANTHER" id="PTHR43201:SF5">
    <property type="entry name" value="MEDIUM-CHAIN ACYL-COA LIGASE ACSF2, MITOCHONDRIAL"/>
    <property type="match status" value="1"/>
</dbReference>
<dbReference type="RefSeq" id="WP_379933695.1">
    <property type="nucleotide sequence ID" value="NZ_JBHTHY010000005.1"/>
</dbReference>
<evidence type="ECO:0000256" key="1">
    <source>
        <dbReference type="ARBA" id="ARBA00006432"/>
    </source>
</evidence>
<comment type="caution">
    <text evidence="4">The sequence shown here is derived from an EMBL/GenBank/DDBJ whole genome shotgun (WGS) entry which is preliminary data.</text>
</comment>
<dbReference type="EMBL" id="JBHTHY010000005">
    <property type="protein sequence ID" value="MFD0797402.1"/>
    <property type="molecule type" value="Genomic_DNA"/>
</dbReference>
<organism evidence="4 5">
    <name type="scientific">Maribacter chungangensis</name>
    <dbReference type="NCBI Taxonomy" id="1069117"/>
    <lineage>
        <taxon>Bacteria</taxon>
        <taxon>Pseudomonadati</taxon>
        <taxon>Bacteroidota</taxon>
        <taxon>Flavobacteriia</taxon>
        <taxon>Flavobacteriales</taxon>
        <taxon>Flavobacteriaceae</taxon>
        <taxon>Maribacter</taxon>
    </lineage>
</organism>
<dbReference type="InterPro" id="IPR045851">
    <property type="entry name" value="AMP-bd_C_sf"/>
</dbReference>
<dbReference type="Gene3D" id="3.30.300.30">
    <property type="match status" value="1"/>
</dbReference>
<dbReference type="SUPFAM" id="SSF56801">
    <property type="entry name" value="Acetyl-CoA synthetase-like"/>
    <property type="match status" value="1"/>
</dbReference>
<dbReference type="Pfam" id="PF00501">
    <property type="entry name" value="AMP-binding"/>
    <property type="match status" value="1"/>
</dbReference>
<proteinExistence type="inferred from homology"/>
<feature type="domain" description="AMP-dependent synthetase/ligase" evidence="3">
    <location>
        <begin position="58"/>
        <end position="198"/>
    </location>
</feature>
<reference evidence="5" key="1">
    <citation type="journal article" date="2019" name="Int. J. Syst. Evol. Microbiol.">
        <title>The Global Catalogue of Microorganisms (GCM) 10K type strain sequencing project: providing services to taxonomists for standard genome sequencing and annotation.</title>
        <authorList>
            <consortium name="The Broad Institute Genomics Platform"/>
            <consortium name="The Broad Institute Genome Sequencing Center for Infectious Disease"/>
            <person name="Wu L."/>
            <person name="Ma J."/>
        </authorList>
    </citation>
    <scope>NUCLEOTIDE SEQUENCE [LARGE SCALE GENOMIC DNA]</scope>
    <source>
        <strain evidence="5">CCUG 61948</strain>
    </source>
</reference>